<keyword evidence="4" id="KW-1185">Reference proteome</keyword>
<organism evidence="3 4">
    <name type="scientific">Acaulospora morrowiae</name>
    <dbReference type="NCBI Taxonomy" id="94023"/>
    <lineage>
        <taxon>Eukaryota</taxon>
        <taxon>Fungi</taxon>
        <taxon>Fungi incertae sedis</taxon>
        <taxon>Mucoromycota</taxon>
        <taxon>Glomeromycotina</taxon>
        <taxon>Glomeromycetes</taxon>
        <taxon>Diversisporales</taxon>
        <taxon>Acaulosporaceae</taxon>
        <taxon>Acaulospora</taxon>
    </lineage>
</organism>
<evidence type="ECO:0000256" key="2">
    <source>
        <dbReference type="SAM" id="MobiDB-lite"/>
    </source>
</evidence>
<feature type="compositionally biased region" description="Polar residues" evidence="2">
    <location>
        <begin position="72"/>
        <end position="93"/>
    </location>
</feature>
<accession>A0A9N8WIZ6</accession>
<dbReference type="OrthoDB" id="2392083at2759"/>
<feature type="region of interest" description="Disordered" evidence="2">
    <location>
        <begin position="177"/>
        <end position="210"/>
    </location>
</feature>
<dbReference type="Proteomes" id="UP000789342">
    <property type="component" value="Unassembled WGS sequence"/>
</dbReference>
<feature type="compositionally biased region" description="Polar residues" evidence="2">
    <location>
        <begin position="189"/>
        <end position="198"/>
    </location>
</feature>
<name>A0A9N8WIZ6_9GLOM</name>
<protein>
    <submittedName>
        <fullName evidence="3">1361_t:CDS:1</fullName>
    </submittedName>
</protein>
<evidence type="ECO:0000313" key="4">
    <source>
        <dbReference type="Proteomes" id="UP000789342"/>
    </source>
</evidence>
<sequence length="434" mass="48835">MNWTGSKRNKLKVKVEQQKQREFFNRQRLKKLHALLKSDSKRSRVLPSIDVVRKSGRDISKKQHCSGVVSASDFSSHSTGDVNENNSSNRESDQTITLSLKHSKRQDSRTLCVNDEKIADDNELEINGGMDFHIISDIEKRKINLLRDCDWAGIDSSFLINAKNEGEKIEIEYEKRNAKQSRDYKRDQSSGASICSNHSSDRNDDSGNSLANEVVTMTNSMSPSGRWNQFLNSSNICVESVYDFENESIYQQEVCLDQVNDNLDSTNISEAKKSTPSTPRIIATSALLSVIPKSDTIASIGWNTFLQTDDNDATCGDNEKGYDCQSSKMFISDEQKRNDSEKNVNSQLNTEEIVGSLEQSPLCGVDLQGNALECTQGVTVDNSEIAVLPKTLEITNQDVLNRIRNLEIKNVNLQLETDFLKKDVKWLMEKVKAI</sequence>
<evidence type="ECO:0000256" key="1">
    <source>
        <dbReference type="SAM" id="Coils"/>
    </source>
</evidence>
<feature type="coiled-coil region" evidence="1">
    <location>
        <begin position="396"/>
        <end position="423"/>
    </location>
</feature>
<evidence type="ECO:0000313" key="3">
    <source>
        <dbReference type="EMBL" id="CAG8486088.1"/>
    </source>
</evidence>
<gene>
    <name evidence="3" type="ORF">AMORRO_LOCUS2548</name>
</gene>
<proteinExistence type="predicted"/>
<reference evidence="3" key="1">
    <citation type="submission" date="2021-06" db="EMBL/GenBank/DDBJ databases">
        <authorList>
            <person name="Kallberg Y."/>
            <person name="Tangrot J."/>
            <person name="Rosling A."/>
        </authorList>
    </citation>
    <scope>NUCLEOTIDE SEQUENCE</scope>
    <source>
        <strain evidence="3">CL551</strain>
    </source>
</reference>
<dbReference type="AlphaFoldDB" id="A0A9N8WIZ6"/>
<keyword evidence="1" id="KW-0175">Coiled coil</keyword>
<dbReference type="EMBL" id="CAJVPV010001091">
    <property type="protein sequence ID" value="CAG8486088.1"/>
    <property type="molecule type" value="Genomic_DNA"/>
</dbReference>
<feature type="compositionally biased region" description="Basic and acidic residues" evidence="2">
    <location>
        <begin position="177"/>
        <end position="188"/>
    </location>
</feature>
<feature type="region of interest" description="Disordered" evidence="2">
    <location>
        <begin position="70"/>
        <end position="93"/>
    </location>
</feature>
<comment type="caution">
    <text evidence="3">The sequence shown here is derived from an EMBL/GenBank/DDBJ whole genome shotgun (WGS) entry which is preliminary data.</text>
</comment>